<keyword evidence="2" id="KW-1277">Toxin-antitoxin system</keyword>
<dbReference type="Gene3D" id="6.10.10.120">
    <property type="entry name" value="Antitoxin ParD1-like"/>
    <property type="match status" value="1"/>
</dbReference>
<gene>
    <name evidence="3" type="ORF">V5E97_11155</name>
</gene>
<dbReference type="PANTHER" id="PTHR36582:SF2">
    <property type="entry name" value="ANTITOXIN PARD"/>
    <property type="match status" value="1"/>
</dbReference>
<dbReference type="SUPFAM" id="SSF47598">
    <property type="entry name" value="Ribbon-helix-helix"/>
    <property type="match status" value="1"/>
</dbReference>
<evidence type="ECO:0000313" key="3">
    <source>
        <dbReference type="EMBL" id="XBH06566.1"/>
    </source>
</evidence>
<dbReference type="GO" id="GO:0006355">
    <property type="term" value="P:regulation of DNA-templated transcription"/>
    <property type="evidence" value="ECO:0007669"/>
    <property type="project" value="InterPro"/>
</dbReference>
<dbReference type="CDD" id="cd22231">
    <property type="entry name" value="RHH_NikR_HicB-like"/>
    <property type="match status" value="1"/>
</dbReference>
<proteinExistence type="inferred from homology"/>
<dbReference type="RefSeq" id="WP_406699416.1">
    <property type="nucleotide sequence ID" value="NZ_CP155447.1"/>
</dbReference>
<dbReference type="Pfam" id="PF03693">
    <property type="entry name" value="ParD_antitoxin"/>
    <property type="match status" value="1"/>
</dbReference>
<dbReference type="AlphaFoldDB" id="A0AAU7CN51"/>
<organism evidence="3">
    <name type="scientific">Singulisphaera sp. Ch08</name>
    <dbReference type="NCBI Taxonomy" id="3120278"/>
    <lineage>
        <taxon>Bacteria</taxon>
        <taxon>Pseudomonadati</taxon>
        <taxon>Planctomycetota</taxon>
        <taxon>Planctomycetia</taxon>
        <taxon>Isosphaerales</taxon>
        <taxon>Isosphaeraceae</taxon>
        <taxon>Singulisphaera</taxon>
    </lineage>
</organism>
<accession>A0AAU7CN51</accession>
<evidence type="ECO:0000256" key="1">
    <source>
        <dbReference type="ARBA" id="ARBA00008580"/>
    </source>
</evidence>
<comment type="similarity">
    <text evidence="1">Belongs to the ParD antitoxin family.</text>
</comment>
<dbReference type="InterPro" id="IPR038296">
    <property type="entry name" value="ParD_sf"/>
</dbReference>
<dbReference type="InterPro" id="IPR010985">
    <property type="entry name" value="Ribbon_hlx_hlx"/>
</dbReference>
<protein>
    <submittedName>
        <fullName evidence="3">Type II toxin-antitoxin system ParD family antitoxin</fullName>
    </submittedName>
</protein>
<name>A0AAU7CN51_9BACT</name>
<dbReference type="EMBL" id="CP155447">
    <property type="protein sequence ID" value="XBH06566.1"/>
    <property type="molecule type" value="Genomic_DNA"/>
</dbReference>
<dbReference type="InterPro" id="IPR022789">
    <property type="entry name" value="ParD"/>
</dbReference>
<evidence type="ECO:0000256" key="2">
    <source>
        <dbReference type="ARBA" id="ARBA00022649"/>
    </source>
</evidence>
<dbReference type="PANTHER" id="PTHR36582">
    <property type="entry name" value="ANTITOXIN PARD"/>
    <property type="match status" value="1"/>
</dbReference>
<sequence length="85" mass="9641">MITMNISLPDEMKAFIETQIAAHGYASTSEYLHALIREAQKRQAKQDLDAKLLEGLQSPASELTDADWDGLRQRNFERSPDLRGH</sequence>
<reference evidence="3" key="1">
    <citation type="submission" date="2024-05" db="EMBL/GenBank/DDBJ databases">
        <title>Planctomycetes of the genus Singulisphaera possess chitinolytic capabilities.</title>
        <authorList>
            <person name="Ivanova A."/>
        </authorList>
    </citation>
    <scope>NUCLEOTIDE SEQUENCE</scope>
    <source>
        <strain evidence="3">Ch08T</strain>
    </source>
</reference>
<dbReference type="NCBIfam" id="TIGR02606">
    <property type="entry name" value="antidote_CC2985"/>
    <property type="match status" value="1"/>
</dbReference>